<proteinExistence type="predicted"/>
<dbReference type="Pfam" id="PF05798">
    <property type="entry name" value="Phage_FRD3"/>
    <property type="match status" value="1"/>
</dbReference>
<dbReference type="InterPro" id="IPR008765">
    <property type="entry name" value="Phage_T4_Frd3"/>
</dbReference>
<organism evidence="2 3">
    <name type="scientific">Klebsiella phage Marfa</name>
    <dbReference type="NCBI Taxonomy" id="2587809"/>
    <lineage>
        <taxon>Viruses</taxon>
        <taxon>Duplodnaviria</taxon>
        <taxon>Heunggongvirae</taxon>
        <taxon>Uroviricota</taxon>
        <taxon>Caudoviricetes</taxon>
        <taxon>Marfavirus</taxon>
        <taxon>Marfavirus marfa</taxon>
    </lineage>
</organism>
<name>A0A4Y5TSC1_9CAUD</name>
<protein>
    <recommendedName>
        <fullName evidence="1">Uncharacterized 8.8 kDa protein in frd-Gp32 intergenic region</fullName>
    </recommendedName>
</protein>
<dbReference type="Proteomes" id="UP000320940">
    <property type="component" value="Segment"/>
</dbReference>
<reference evidence="3" key="1">
    <citation type="submission" date="2019-06" db="EMBL/GenBank/DDBJ databases">
        <title>Complete genome of the novel Klebsiella pneumoniae phage Marfa.</title>
        <authorList>
            <person name="Harb L."/>
            <person name="Boeckman J."/>
            <person name="Newkirk H."/>
            <person name="Liu M."/>
            <person name="Gill J."/>
            <person name="Ramsey J."/>
        </authorList>
    </citation>
    <scope>NUCLEOTIDE SEQUENCE [LARGE SCALE GENOMIC DNA]</scope>
</reference>
<gene>
    <name evidence="2" type="ORF">CPT_Marfa_254</name>
</gene>
<sequence length="77" mass="8563">MAKVTIDVLDVEYLKEIIESFNVVIDKIAIDKITNHPGCLEVTISGSAADVANFIENEYCMGMGKEDTLYYLSTIEN</sequence>
<evidence type="ECO:0000313" key="3">
    <source>
        <dbReference type="Proteomes" id="UP000320940"/>
    </source>
</evidence>
<evidence type="ECO:0000256" key="1">
    <source>
        <dbReference type="ARBA" id="ARBA00015064"/>
    </source>
</evidence>
<accession>A0A4Y5TSC1</accession>
<dbReference type="EMBL" id="MN044033">
    <property type="protein sequence ID" value="QDB71899.1"/>
    <property type="molecule type" value="Genomic_DNA"/>
</dbReference>
<evidence type="ECO:0000313" key="2">
    <source>
        <dbReference type="EMBL" id="QDB71899.1"/>
    </source>
</evidence>
<keyword evidence="3" id="KW-1185">Reference proteome</keyword>